<sequence>MKKDVIESRRLNDFEAAIDTVEKANAIGFAADLTCLRPEPGGFGMNIGEYYEVTIFRWTEEEDE</sequence>
<name>A0A428MSW8_9BACI</name>
<keyword evidence="2" id="KW-1185">Reference proteome</keyword>
<dbReference type="Proteomes" id="UP000275076">
    <property type="component" value="Unassembled WGS sequence"/>
</dbReference>
<protein>
    <submittedName>
        <fullName evidence="1">Uncharacterized protein</fullName>
    </submittedName>
</protein>
<organism evidence="1 2">
    <name type="scientific">Salibacterium salarium</name>
    <dbReference type="NCBI Taxonomy" id="284579"/>
    <lineage>
        <taxon>Bacteria</taxon>
        <taxon>Bacillati</taxon>
        <taxon>Bacillota</taxon>
        <taxon>Bacilli</taxon>
        <taxon>Bacillales</taxon>
        <taxon>Bacillaceae</taxon>
    </lineage>
</organism>
<evidence type="ECO:0000313" key="2">
    <source>
        <dbReference type="Proteomes" id="UP000275076"/>
    </source>
</evidence>
<reference evidence="1 2" key="1">
    <citation type="submission" date="2018-10" db="EMBL/GenBank/DDBJ databases">
        <title>Draft genome sequence of Bacillus salarius IM0101, isolated from a hypersaline soil in Inner Mongolia, China.</title>
        <authorList>
            <person name="Yamprayoonswat W."/>
            <person name="Boonvisut S."/>
            <person name="Jumpathong W."/>
            <person name="Sittihan S."/>
            <person name="Ruangsuj P."/>
            <person name="Wanthongcharoen S."/>
            <person name="Thongpramul N."/>
            <person name="Pimmason S."/>
            <person name="Yu B."/>
            <person name="Yasawong M."/>
        </authorList>
    </citation>
    <scope>NUCLEOTIDE SEQUENCE [LARGE SCALE GENOMIC DNA]</scope>
    <source>
        <strain evidence="1 2">IM0101</strain>
    </source>
</reference>
<comment type="caution">
    <text evidence="1">The sequence shown here is derived from an EMBL/GenBank/DDBJ whole genome shotgun (WGS) entry which is preliminary data.</text>
</comment>
<evidence type="ECO:0000313" key="1">
    <source>
        <dbReference type="EMBL" id="RSL29229.1"/>
    </source>
</evidence>
<dbReference type="RefSeq" id="WP_125562914.1">
    <property type="nucleotide sequence ID" value="NZ_RBVX01000083.1"/>
</dbReference>
<proteinExistence type="predicted"/>
<accession>A0A428MSW8</accession>
<dbReference type="AlphaFoldDB" id="A0A428MSW8"/>
<dbReference type="EMBL" id="RBVX01000083">
    <property type="protein sequence ID" value="RSL29229.1"/>
    <property type="molecule type" value="Genomic_DNA"/>
</dbReference>
<gene>
    <name evidence="1" type="ORF">D7Z54_32340</name>
</gene>